<dbReference type="GO" id="GO:0006629">
    <property type="term" value="P:lipid metabolic process"/>
    <property type="evidence" value="ECO:0007669"/>
    <property type="project" value="InterPro"/>
</dbReference>
<evidence type="ECO:0000313" key="18">
    <source>
        <dbReference type="Proteomes" id="UP000440367"/>
    </source>
</evidence>
<dbReference type="InterPro" id="IPR042099">
    <property type="entry name" value="ANL_N_sf"/>
</dbReference>
<dbReference type="GO" id="GO:0005524">
    <property type="term" value="F:ATP binding"/>
    <property type="evidence" value="ECO:0007669"/>
    <property type="project" value="UniProtKB-KW"/>
</dbReference>
<dbReference type="EMBL" id="QXGD01000736">
    <property type="protein sequence ID" value="KAE9226701.1"/>
    <property type="molecule type" value="Genomic_DNA"/>
</dbReference>
<evidence type="ECO:0000313" key="15">
    <source>
        <dbReference type="Proteomes" id="UP000429523"/>
    </source>
</evidence>
<dbReference type="PANTHER" id="PTHR42921">
    <property type="entry name" value="ACETOACETYL-COA SYNTHETASE"/>
    <property type="match status" value="1"/>
</dbReference>
<evidence type="ECO:0000313" key="21">
    <source>
        <dbReference type="Proteomes" id="UP000460718"/>
    </source>
</evidence>
<comment type="similarity">
    <text evidence="1">Belongs to the ATP-dependent AMP-binding enzyme family.</text>
</comment>
<name>A0A6A3TW51_9STRA</name>
<dbReference type="EMBL" id="QXFZ01000667">
    <property type="protein sequence ID" value="KAE9108633.1"/>
    <property type="molecule type" value="Genomic_DNA"/>
</dbReference>
<dbReference type="OrthoDB" id="10253869at2759"/>
<dbReference type="AlphaFoldDB" id="A0A6A3TW51"/>
<dbReference type="Proteomes" id="UP000437068">
    <property type="component" value="Unassembled WGS sequence"/>
</dbReference>
<dbReference type="GO" id="GO:0030729">
    <property type="term" value="F:acetoacetate-CoA ligase activity"/>
    <property type="evidence" value="ECO:0007669"/>
    <property type="project" value="InterPro"/>
</dbReference>
<dbReference type="EMBL" id="QXGF01000735">
    <property type="protein sequence ID" value="KAE8936266.1"/>
    <property type="molecule type" value="Genomic_DNA"/>
</dbReference>
<dbReference type="Proteomes" id="UP000460718">
    <property type="component" value="Unassembled WGS sequence"/>
</dbReference>
<evidence type="ECO:0000313" key="17">
    <source>
        <dbReference type="Proteomes" id="UP000437068"/>
    </source>
</evidence>
<dbReference type="EMBL" id="QXGB01000153">
    <property type="protein sequence ID" value="KAE9227554.1"/>
    <property type="molecule type" value="Genomic_DNA"/>
</dbReference>
<accession>A0A6A3TW51</accession>
<evidence type="ECO:0000313" key="20">
    <source>
        <dbReference type="Proteomes" id="UP000441208"/>
    </source>
</evidence>
<dbReference type="Proteomes" id="UP000441208">
    <property type="component" value="Unassembled WGS sequence"/>
</dbReference>
<keyword evidence="3" id="KW-0547">Nucleotide-binding</keyword>
<comment type="caution">
    <text evidence="11">The sequence shown here is derived from an EMBL/GenBank/DDBJ whole genome shotgun (WGS) entry which is preliminary data.</text>
</comment>
<dbReference type="SUPFAM" id="SSF56801">
    <property type="entry name" value="Acetyl-CoA synthetase-like"/>
    <property type="match status" value="1"/>
</dbReference>
<dbReference type="Pfam" id="PF00501">
    <property type="entry name" value="AMP-binding"/>
    <property type="match status" value="1"/>
</dbReference>
<evidence type="ECO:0000313" key="10">
    <source>
        <dbReference type="EMBL" id="KAE9108633.1"/>
    </source>
</evidence>
<evidence type="ECO:0000313" key="11">
    <source>
        <dbReference type="EMBL" id="KAE9143443.1"/>
    </source>
</evidence>
<evidence type="ECO:0000256" key="1">
    <source>
        <dbReference type="ARBA" id="ARBA00006432"/>
    </source>
</evidence>
<dbReference type="EMBL" id="QXFW01000625">
    <property type="protein sequence ID" value="KAE9007027.1"/>
    <property type="molecule type" value="Genomic_DNA"/>
</dbReference>
<dbReference type="InterPro" id="IPR032387">
    <property type="entry name" value="ACAS_N"/>
</dbReference>
<dbReference type="Proteomes" id="UP000429523">
    <property type="component" value="Unassembled WGS sequence"/>
</dbReference>
<feature type="domain" description="AMP-dependent synthetase/ligase" evidence="6">
    <location>
        <begin position="121"/>
        <end position="505"/>
    </location>
</feature>
<dbReference type="EMBL" id="QXGA01000618">
    <property type="protein sequence ID" value="KAE9143443.1"/>
    <property type="molecule type" value="Genomic_DNA"/>
</dbReference>
<feature type="region of interest" description="Disordered" evidence="5">
    <location>
        <begin position="1"/>
        <end position="27"/>
    </location>
</feature>
<evidence type="ECO:0000313" key="8">
    <source>
        <dbReference type="EMBL" id="KAE8936266.1"/>
    </source>
</evidence>
<dbReference type="PANTHER" id="PTHR42921:SF1">
    <property type="entry name" value="ACETOACETYL-COA SYNTHETASE"/>
    <property type="match status" value="1"/>
</dbReference>
<dbReference type="InterPro" id="IPR045851">
    <property type="entry name" value="AMP-bd_C_sf"/>
</dbReference>
<keyword evidence="4" id="KW-0067">ATP-binding</keyword>
<evidence type="ECO:0000259" key="7">
    <source>
        <dbReference type="Pfam" id="PF16177"/>
    </source>
</evidence>
<reference evidence="15 16" key="1">
    <citation type="submission" date="2018-08" db="EMBL/GenBank/DDBJ databases">
        <title>Genomic investigation of the strawberry pathogen Phytophthora fragariae indicates pathogenicity is determined by transcriptional variation in three key races.</title>
        <authorList>
            <person name="Adams T.M."/>
            <person name="Armitage A.D."/>
            <person name="Sobczyk M.K."/>
            <person name="Bates H.J."/>
            <person name="Dunwell J.M."/>
            <person name="Nellist C.F."/>
            <person name="Harrison R.J."/>
        </authorList>
    </citation>
    <scope>NUCLEOTIDE SEQUENCE [LARGE SCALE GENOMIC DNA]</scope>
    <source>
        <strain evidence="14 17">A4</strain>
        <strain evidence="12 18">BC-1</strain>
        <strain evidence="13 16">NOV-27</strain>
        <strain evidence="11 19">NOV-5</strain>
        <strain evidence="10 20">NOV-71</strain>
        <strain evidence="8 15">NOV-9</strain>
        <strain evidence="9 21">SCRP245</strain>
    </source>
</reference>
<evidence type="ECO:0000256" key="4">
    <source>
        <dbReference type="ARBA" id="ARBA00022840"/>
    </source>
</evidence>
<evidence type="ECO:0000313" key="19">
    <source>
        <dbReference type="Proteomes" id="UP000440732"/>
    </source>
</evidence>
<keyword evidence="16" id="KW-1185">Reference proteome</keyword>
<evidence type="ECO:0000256" key="2">
    <source>
        <dbReference type="ARBA" id="ARBA00022598"/>
    </source>
</evidence>
<evidence type="ECO:0000313" key="13">
    <source>
        <dbReference type="EMBL" id="KAE9227554.1"/>
    </source>
</evidence>
<evidence type="ECO:0000313" key="12">
    <source>
        <dbReference type="EMBL" id="KAE9226701.1"/>
    </source>
</evidence>
<evidence type="ECO:0000259" key="6">
    <source>
        <dbReference type="Pfam" id="PF00501"/>
    </source>
</evidence>
<evidence type="ECO:0000313" key="16">
    <source>
        <dbReference type="Proteomes" id="UP000433483"/>
    </source>
</evidence>
<proteinExistence type="inferred from homology"/>
<sequence length="695" mass="77199">MVVLGKRKGDDVVPTDAKRTAVAKEDEDEAPLWTPPAKLLASSNWTKFTQLVNKRFKVSLETPQELWKWSVDNLEQFWEACWDFTGMISSQPFTKVIEDKEKMPGAKFFPGARLNFAENLLRFRDDRPAIIFKAETSNQEQVISFKELYQRVAKLSARLAEMGVVAGDRVAAYIPNVPEAIIGMLATTSLGAIWSSCSPDFGAQGVLDRFAQITPKVVFTTDGYFYKGNRIDMFPQLKKVIDDLPTVEKVVVIRFTISSKHDLDLSKIRGAVYYDRFIEGAVQPVKDTIPFAQLPFDHPVYVMYSSGTTGLPKCLVQGPGVVLNHLKELAIHLNVQREDRVFYYTTTGWMMWNWVVSTLGVGATLVLFDGNPLYPSTDALWKFAQDVGVTVFGTSARYLAAVMDSGCVPGKTFDLSKLRLITSTGSPASTNIFKFVYEGIKSDVQFASISGGTDLNGCFAIGCTNLPVRDSELQTRGLGMDVRIFDDDGKKMSEEQGELVCKQPFPSMPLYFWNDDSGSKYHDAYFDTFPGIWRHGDFAKIMNSGGVIICGRSDATLKPGGVRIGTADIYKVLERMEEVADSVVVGQNYTLKDGTPDVRILLFVVMATGHECTPAFQKRVRQCIRDQASPRHMPGMVVACPAIPHTVSGKKVELTVKKIIDGHAVTNKNALQNPESLAWFEEYATSLRNKETNGA</sequence>
<evidence type="ECO:0000256" key="3">
    <source>
        <dbReference type="ARBA" id="ARBA00022741"/>
    </source>
</evidence>
<dbReference type="NCBIfam" id="TIGR01217">
    <property type="entry name" value="ac_ac_CoA_syn"/>
    <property type="match status" value="1"/>
</dbReference>
<dbReference type="Pfam" id="PF16177">
    <property type="entry name" value="ACAS_N"/>
    <property type="match status" value="1"/>
</dbReference>
<dbReference type="NCBIfam" id="NF002937">
    <property type="entry name" value="PRK03584.1"/>
    <property type="match status" value="1"/>
</dbReference>
<organism evidence="11 19">
    <name type="scientific">Phytophthora fragariae</name>
    <dbReference type="NCBI Taxonomy" id="53985"/>
    <lineage>
        <taxon>Eukaryota</taxon>
        <taxon>Sar</taxon>
        <taxon>Stramenopiles</taxon>
        <taxon>Oomycota</taxon>
        <taxon>Peronosporomycetes</taxon>
        <taxon>Peronosporales</taxon>
        <taxon>Peronosporaceae</taxon>
        <taxon>Phytophthora</taxon>
    </lineage>
</organism>
<evidence type="ECO:0000313" key="9">
    <source>
        <dbReference type="EMBL" id="KAE9007027.1"/>
    </source>
</evidence>
<evidence type="ECO:0000313" key="14">
    <source>
        <dbReference type="EMBL" id="KAE9304661.1"/>
    </source>
</evidence>
<dbReference type="Proteomes" id="UP000433483">
    <property type="component" value="Unassembled WGS sequence"/>
</dbReference>
<protein>
    <submittedName>
        <fullName evidence="11">Acetoacetyl-coenzyme A synthetase</fullName>
    </submittedName>
</protein>
<dbReference type="Proteomes" id="UP000440732">
    <property type="component" value="Unassembled WGS sequence"/>
</dbReference>
<dbReference type="CDD" id="cd05943">
    <property type="entry name" value="AACS"/>
    <property type="match status" value="1"/>
</dbReference>
<gene>
    <name evidence="14" type="ORF">PF001_g12951</name>
    <name evidence="12" type="ORF">PF002_g14028</name>
    <name evidence="13" type="ORF">PF005_g4685</name>
    <name evidence="11" type="ORF">PF006_g11523</name>
    <name evidence="10" type="ORF">PF007_g12577</name>
    <name evidence="8" type="ORF">PF009_g13798</name>
    <name evidence="9" type="ORF">PF011_g11306</name>
</gene>
<feature type="domain" description="Acetyl-coenzyme A synthetase N-terminal" evidence="7">
    <location>
        <begin position="64"/>
        <end position="119"/>
    </location>
</feature>
<dbReference type="InterPro" id="IPR005914">
    <property type="entry name" value="Acac_CoA_synth"/>
</dbReference>
<dbReference type="EMBL" id="QXGE01000741">
    <property type="protein sequence ID" value="KAE9304661.1"/>
    <property type="molecule type" value="Genomic_DNA"/>
</dbReference>
<dbReference type="PROSITE" id="PS00455">
    <property type="entry name" value="AMP_BINDING"/>
    <property type="match status" value="1"/>
</dbReference>
<dbReference type="InterPro" id="IPR000873">
    <property type="entry name" value="AMP-dep_synth/lig_dom"/>
</dbReference>
<keyword evidence="2" id="KW-0436">Ligase</keyword>
<dbReference type="Proteomes" id="UP000440367">
    <property type="component" value="Unassembled WGS sequence"/>
</dbReference>
<evidence type="ECO:0000256" key="5">
    <source>
        <dbReference type="SAM" id="MobiDB-lite"/>
    </source>
</evidence>
<dbReference type="Gene3D" id="3.30.300.30">
    <property type="match status" value="1"/>
</dbReference>
<dbReference type="InterPro" id="IPR020845">
    <property type="entry name" value="AMP-binding_CS"/>
</dbReference>
<dbReference type="Gene3D" id="3.40.50.12780">
    <property type="entry name" value="N-terminal domain of ligase-like"/>
    <property type="match status" value="1"/>
</dbReference>
<feature type="compositionally biased region" description="Basic and acidic residues" evidence="5">
    <location>
        <begin position="7"/>
        <end position="24"/>
    </location>
</feature>